<dbReference type="InterPro" id="IPR001296">
    <property type="entry name" value="Glyco_trans_1"/>
</dbReference>
<gene>
    <name evidence="2" type="ORF">GCM10009433_26520</name>
</gene>
<dbReference type="Proteomes" id="UP001500185">
    <property type="component" value="Unassembled WGS sequence"/>
</dbReference>
<evidence type="ECO:0000313" key="2">
    <source>
        <dbReference type="EMBL" id="GAA0764297.1"/>
    </source>
</evidence>
<sequence length="402" mass="46024">MHNKILIIYGSLNSVPSPEGAAPAKVIEETVKALNDSRFEVLSNTNPKFKKQNYDRKIFHHVKYSRLSHLLLFSLKLRYSYASRKQLFITASDQQLHFFIMVCLFVKKHKHKKLIVHVSPGLVNMLKLFCPDVEIVFYHHGTSLHTKLKEQQWENLIKNTKAIFGVNEAAKLEANKKFNKKLKINQYFSIPNGVNSMQLSKKHSFTNFEILYSGRICKEKGVLYLIKAYGILLNKGYQLSLNIAGATGTIRGLKQGDEYLKECLDYIAQNDFPVNFTGFLKEKAMKELYNKSHILVLPTDPSFSSEGLSLSLIEGMSCGLPLIATNSGGNPELITNGKNGFLIIQKENYQEELASHIEKLYLNPELYSRYSKYSRDKYLECFTVQKMSECFMDALKSIQFVK</sequence>
<proteinExistence type="predicted"/>
<dbReference type="Pfam" id="PF00534">
    <property type="entry name" value="Glycos_transf_1"/>
    <property type="match status" value="1"/>
</dbReference>
<organism evidence="2 3">
    <name type="scientific">Psychroflexus lacisalsi</name>
    <dbReference type="NCBI Taxonomy" id="503928"/>
    <lineage>
        <taxon>Bacteria</taxon>
        <taxon>Pseudomonadati</taxon>
        <taxon>Bacteroidota</taxon>
        <taxon>Flavobacteriia</taxon>
        <taxon>Flavobacteriales</taxon>
        <taxon>Flavobacteriaceae</taxon>
        <taxon>Psychroflexus</taxon>
    </lineage>
</organism>
<dbReference type="PANTHER" id="PTHR12526:SF630">
    <property type="entry name" value="GLYCOSYLTRANSFERASE"/>
    <property type="match status" value="1"/>
</dbReference>
<dbReference type="SUPFAM" id="SSF53756">
    <property type="entry name" value="UDP-Glycosyltransferase/glycogen phosphorylase"/>
    <property type="match status" value="1"/>
</dbReference>
<dbReference type="RefSeq" id="WP_224454842.1">
    <property type="nucleotide sequence ID" value="NZ_BAAAGG010000022.1"/>
</dbReference>
<keyword evidence="3" id="KW-1185">Reference proteome</keyword>
<protein>
    <recommendedName>
        <fullName evidence="1">Glycosyl transferase family 1 domain-containing protein</fullName>
    </recommendedName>
</protein>
<feature type="domain" description="Glycosyl transferase family 1" evidence="1">
    <location>
        <begin position="206"/>
        <end position="376"/>
    </location>
</feature>
<dbReference type="CDD" id="cd03801">
    <property type="entry name" value="GT4_PimA-like"/>
    <property type="match status" value="1"/>
</dbReference>
<dbReference type="EMBL" id="BAAAGG010000022">
    <property type="protein sequence ID" value="GAA0764297.1"/>
    <property type="molecule type" value="Genomic_DNA"/>
</dbReference>
<accession>A0ABP3VMN6</accession>
<dbReference type="Gene3D" id="3.40.50.2000">
    <property type="entry name" value="Glycogen Phosphorylase B"/>
    <property type="match status" value="2"/>
</dbReference>
<name>A0ABP3VMN6_9FLAO</name>
<dbReference type="PANTHER" id="PTHR12526">
    <property type="entry name" value="GLYCOSYLTRANSFERASE"/>
    <property type="match status" value="1"/>
</dbReference>
<comment type="caution">
    <text evidence="2">The sequence shown here is derived from an EMBL/GenBank/DDBJ whole genome shotgun (WGS) entry which is preliminary data.</text>
</comment>
<evidence type="ECO:0000313" key="3">
    <source>
        <dbReference type="Proteomes" id="UP001500185"/>
    </source>
</evidence>
<reference evidence="3" key="1">
    <citation type="journal article" date="2019" name="Int. J. Syst. Evol. Microbiol.">
        <title>The Global Catalogue of Microorganisms (GCM) 10K type strain sequencing project: providing services to taxonomists for standard genome sequencing and annotation.</title>
        <authorList>
            <consortium name="The Broad Institute Genomics Platform"/>
            <consortium name="The Broad Institute Genome Sequencing Center for Infectious Disease"/>
            <person name="Wu L."/>
            <person name="Ma J."/>
        </authorList>
    </citation>
    <scope>NUCLEOTIDE SEQUENCE [LARGE SCALE GENOMIC DNA]</scope>
    <source>
        <strain evidence="3">JCM 16231</strain>
    </source>
</reference>
<evidence type="ECO:0000259" key="1">
    <source>
        <dbReference type="Pfam" id="PF00534"/>
    </source>
</evidence>